<reference evidence="1 2" key="1">
    <citation type="submission" date="2020-08" db="EMBL/GenBank/DDBJ databases">
        <title>Genome sequence of Rhizobiales bacterium strain IZ6.</title>
        <authorList>
            <person name="Nakai R."/>
            <person name="Naganuma T."/>
        </authorList>
    </citation>
    <scope>NUCLEOTIDE SEQUENCE [LARGE SCALE GENOMIC DNA]</scope>
    <source>
        <strain evidence="1 2">IZ6</strain>
    </source>
</reference>
<keyword evidence="2" id="KW-1185">Reference proteome</keyword>
<evidence type="ECO:0000313" key="1">
    <source>
        <dbReference type="EMBL" id="BCJ89736.1"/>
    </source>
</evidence>
<dbReference type="EMBL" id="AP023361">
    <property type="protein sequence ID" value="BCJ89736.1"/>
    <property type="molecule type" value="Genomic_DNA"/>
</dbReference>
<gene>
    <name evidence="1" type="ORF">IZ6_04710</name>
</gene>
<proteinExistence type="predicted"/>
<accession>A0A6S6QKF5</accession>
<evidence type="ECO:0000313" key="2">
    <source>
        <dbReference type="Proteomes" id="UP000515317"/>
    </source>
</evidence>
<dbReference type="AlphaFoldDB" id="A0A6S6QKF5"/>
<sequence>MKRFLLALAALALLFGLVSAPFYIFAKIASEEIQRRRLSEAEHNSLKHGFAAAELYARLRPILGADTAENVTVWTGETVERIEQIVNHETDVAREVYKDLYNNLYGVEAARWMETAGGSSDVESRLKLLGWLAETNALADWAEDKRIPDSLPWTPDIDAAIAASRADRARLEAQFRAWLTAHRRDIAADLSLK</sequence>
<dbReference type="RefSeq" id="WP_222876422.1">
    <property type="nucleotide sequence ID" value="NZ_AP023361.1"/>
</dbReference>
<protein>
    <submittedName>
        <fullName evidence="1">Uncharacterized protein</fullName>
    </submittedName>
</protein>
<dbReference type="Proteomes" id="UP000515317">
    <property type="component" value="Chromosome"/>
</dbReference>
<name>A0A6S6QKF5_9HYPH</name>
<organism evidence="1 2">
    <name type="scientific">Terrihabitans soli</name>
    <dbReference type="NCBI Taxonomy" id="708113"/>
    <lineage>
        <taxon>Bacteria</taxon>
        <taxon>Pseudomonadati</taxon>
        <taxon>Pseudomonadota</taxon>
        <taxon>Alphaproteobacteria</taxon>
        <taxon>Hyphomicrobiales</taxon>
        <taxon>Terrihabitans</taxon>
    </lineage>
</organism>
<dbReference type="KEGG" id="tso:IZ6_04710"/>